<dbReference type="Proteomes" id="UP000546126">
    <property type="component" value="Unassembled WGS sequence"/>
</dbReference>
<evidence type="ECO:0000256" key="1">
    <source>
        <dbReference type="SAM" id="MobiDB-lite"/>
    </source>
</evidence>
<feature type="domain" description="Peptidase C45 hydrolase" evidence="2">
    <location>
        <begin position="159"/>
        <end position="294"/>
    </location>
</feature>
<keyword evidence="4" id="KW-1185">Reference proteome</keyword>
<dbReference type="AlphaFoldDB" id="A0A7Y6INU7"/>
<comment type="caution">
    <text evidence="3">The sequence shown here is derived from an EMBL/GenBank/DDBJ whole genome shotgun (WGS) entry which is preliminary data.</text>
</comment>
<name>A0A7Y6INU7_9ACTN</name>
<evidence type="ECO:0000259" key="2">
    <source>
        <dbReference type="Pfam" id="PF03417"/>
    </source>
</evidence>
<dbReference type="Pfam" id="PF03417">
    <property type="entry name" value="AAT"/>
    <property type="match status" value="1"/>
</dbReference>
<dbReference type="Gene3D" id="1.10.10.2120">
    <property type="match status" value="1"/>
</dbReference>
<dbReference type="NCBIfam" id="NF040521">
    <property type="entry name" value="C45_proenzyme"/>
    <property type="match status" value="1"/>
</dbReference>
<organism evidence="3 4">
    <name type="scientific">Nonomuraea rhodomycinica</name>
    <dbReference type="NCBI Taxonomy" id="1712872"/>
    <lineage>
        <taxon>Bacteria</taxon>
        <taxon>Bacillati</taxon>
        <taxon>Actinomycetota</taxon>
        <taxon>Actinomycetes</taxon>
        <taxon>Streptosporangiales</taxon>
        <taxon>Streptosporangiaceae</taxon>
        <taxon>Nonomuraea</taxon>
    </lineage>
</organism>
<evidence type="ECO:0000313" key="4">
    <source>
        <dbReference type="Proteomes" id="UP000546126"/>
    </source>
</evidence>
<dbReference type="InterPro" id="IPR047794">
    <property type="entry name" value="C45_proenzyme-like"/>
</dbReference>
<dbReference type="PANTHER" id="PTHR34180">
    <property type="entry name" value="PEPTIDASE C45"/>
    <property type="match status" value="1"/>
</dbReference>
<gene>
    <name evidence="3" type="ORF">HT134_14875</name>
</gene>
<dbReference type="EMBL" id="JABWGO010000002">
    <property type="protein sequence ID" value="NUW41413.1"/>
    <property type="molecule type" value="Genomic_DNA"/>
</dbReference>
<accession>A0A7Y6INU7</accession>
<proteinExistence type="predicted"/>
<dbReference type="RefSeq" id="WP_175600917.1">
    <property type="nucleotide sequence ID" value="NZ_JABWGO010000002.1"/>
</dbReference>
<dbReference type="Gene3D" id="3.60.60.10">
    <property type="entry name" value="Penicillin V Acylase, Chain A"/>
    <property type="match status" value="1"/>
</dbReference>
<reference evidence="3 4" key="1">
    <citation type="submission" date="2020-06" db="EMBL/GenBank/DDBJ databases">
        <authorList>
            <person name="Chanama M."/>
        </authorList>
    </citation>
    <scope>NUCLEOTIDE SEQUENCE [LARGE SCALE GENOMIC DNA]</scope>
    <source>
        <strain evidence="3 4">TBRC6557</strain>
    </source>
</reference>
<protein>
    <submittedName>
        <fullName evidence="3">Peptidase C45</fullName>
    </submittedName>
</protein>
<sequence length="357" mass="37679">MTRFPAFTSSRPDPGGRGREFGTHWGAAVRANHDGYLRLFEACGAGPGKVRELAERALAATAAWAPALAEEIGGIAAGCGLEPWQVAAVNARTEILAALRAGGEGECSTAVVLGAGRSPRTVQTWDWHDHLRDAPLLWAFETDGGRRVRTFTEAGVLAKIGVNGAGLGVHFNILRHRSDHADVGVPVHLVARRILGEAATLEEATRIARSARTSASTVVTVVTLEGVRALEICPAGVGVVEAGANGIGGVLLHTNHFLDPGLARGEDLGTERPGTYARLRHLEERADGLADPDLTARAGAMTCHAPVAPVCAHPDPELPFDQRWETLAVISLDVAAGAMRVHRGRLCQVAGTTWQTF</sequence>
<dbReference type="InterPro" id="IPR005079">
    <property type="entry name" value="Peptidase_C45_hydrolase"/>
</dbReference>
<feature type="region of interest" description="Disordered" evidence="1">
    <location>
        <begin position="1"/>
        <end position="21"/>
    </location>
</feature>
<dbReference type="PANTHER" id="PTHR34180:SF1">
    <property type="entry name" value="BETA-ALANYL-DOPAMINE_CARCININE HYDROLASE"/>
    <property type="match status" value="1"/>
</dbReference>
<dbReference type="InterPro" id="IPR047801">
    <property type="entry name" value="Peptidase_C45"/>
</dbReference>
<evidence type="ECO:0000313" key="3">
    <source>
        <dbReference type="EMBL" id="NUW41413.1"/>
    </source>
</evidence>